<dbReference type="Proteomes" id="UP000652219">
    <property type="component" value="Unassembled WGS sequence"/>
</dbReference>
<evidence type="ECO:0000256" key="1">
    <source>
        <dbReference type="SAM" id="MobiDB-lite"/>
    </source>
</evidence>
<protein>
    <submittedName>
        <fullName evidence="2">Uncharacterized protein</fullName>
    </submittedName>
</protein>
<reference evidence="2 3" key="1">
    <citation type="journal article" date="2020" name="Phytopathology">
        <title>Genome Sequence Resources of Colletotrichum truncatum, C. plurivorum, C. musicola, and C. sojae: Four Species Pathogenic to Soybean (Glycine max).</title>
        <authorList>
            <person name="Rogerio F."/>
            <person name="Boufleur T.R."/>
            <person name="Ciampi-Guillardi M."/>
            <person name="Sukno S.A."/>
            <person name="Thon M.R."/>
            <person name="Massola Junior N.S."/>
            <person name="Baroncelli R."/>
        </authorList>
    </citation>
    <scope>NUCLEOTIDE SEQUENCE [LARGE SCALE GENOMIC DNA]</scope>
    <source>
        <strain evidence="2 3">LFN0009</strain>
    </source>
</reference>
<evidence type="ECO:0000313" key="2">
    <source>
        <dbReference type="EMBL" id="KAF6801072.1"/>
    </source>
</evidence>
<dbReference type="AlphaFoldDB" id="A0A8H6IWQ5"/>
<evidence type="ECO:0000313" key="3">
    <source>
        <dbReference type="Proteomes" id="UP000652219"/>
    </source>
</evidence>
<name>A0A8H6IWQ5_9PEZI</name>
<proteinExistence type="predicted"/>
<feature type="region of interest" description="Disordered" evidence="1">
    <location>
        <begin position="92"/>
        <end position="122"/>
    </location>
</feature>
<comment type="caution">
    <text evidence="2">The sequence shown here is derived from an EMBL/GenBank/DDBJ whole genome shotgun (WGS) entry which is preliminary data.</text>
</comment>
<keyword evidence="3" id="KW-1185">Reference proteome</keyword>
<organism evidence="2 3">
    <name type="scientific">Colletotrichum sojae</name>
    <dbReference type="NCBI Taxonomy" id="2175907"/>
    <lineage>
        <taxon>Eukaryota</taxon>
        <taxon>Fungi</taxon>
        <taxon>Dikarya</taxon>
        <taxon>Ascomycota</taxon>
        <taxon>Pezizomycotina</taxon>
        <taxon>Sordariomycetes</taxon>
        <taxon>Hypocreomycetidae</taxon>
        <taxon>Glomerellales</taxon>
        <taxon>Glomerellaceae</taxon>
        <taxon>Colletotrichum</taxon>
        <taxon>Colletotrichum orchidearum species complex</taxon>
    </lineage>
</organism>
<feature type="compositionally biased region" description="Basic residues" evidence="1">
    <location>
        <begin position="103"/>
        <end position="113"/>
    </location>
</feature>
<gene>
    <name evidence="2" type="ORF">CSOJ01_12023</name>
</gene>
<dbReference type="EMBL" id="WIGN01000296">
    <property type="protein sequence ID" value="KAF6801072.1"/>
    <property type="molecule type" value="Genomic_DNA"/>
</dbReference>
<sequence>MVLVTLEDLKLPDSLVACLLDDTDRDEGKDAGRGLQDSTSSAYLPGACGVLRAHGIGSMIPRGALDLPDQGRARSQAGRCWLFPRRGHGAYESPAEELQPRRPQTRCHARRRPQPGMSASKLDSGSVHRLVFLPLGIYPESERLRIAFLF</sequence>
<accession>A0A8H6IWQ5</accession>